<evidence type="ECO:0000256" key="2">
    <source>
        <dbReference type="ARBA" id="ARBA00023002"/>
    </source>
</evidence>
<dbReference type="CDD" id="cd05233">
    <property type="entry name" value="SDR_c"/>
    <property type="match status" value="1"/>
</dbReference>
<evidence type="ECO:0000256" key="1">
    <source>
        <dbReference type="ARBA" id="ARBA00006484"/>
    </source>
</evidence>
<dbReference type="PRINTS" id="PR00080">
    <property type="entry name" value="SDRFAMILY"/>
</dbReference>
<keyword evidence="4" id="KW-1185">Reference proteome</keyword>
<dbReference type="PRINTS" id="PR00081">
    <property type="entry name" value="GDHRDH"/>
</dbReference>
<reference evidence="4" key="1">
    <citation type="submission" date="2016-10" db="EMBL/GenBank/DDBJ databases">
        <authorList>
            <person name="Varghese N."/>
            <person name="Submissions S."/>
        </authorList>
    </citation>
    <scope>NUCLEOTIDE SEQUENCE [LARGE SCALE GENOMIC DNA]</scope>
    <source>
        <strain evidence="4">DSM 26922</strain>
    </source>
</reference>
<organism evidence="3 4">
    <name type="scientific">Litoreibacter albidus</name>
    <dbReference type="NCBI Taxonomy" id="670155"/>
    <lineage>
        <taxon>Bacteria</taxon>
        <taxon>Pseudomonadati</taxon>
        <taxon>Pseudomonadota</taxon>
        <taxon>Alphaproteobacteria</taxon>
        <taxon>Rhodobacterales</taxon>
        <taxon>Roseobacteraceae</taxon>
        <taxon>Litoreibacter</taxon>
    </lineage>
</organism>
<dbReference type="PANTHER" id="PTHR43639:SF1">
    <property type="entry name" value="SHORT-CHAIN DEHYDROGENASE_REDUCTASE FAMILY PROTEIN"/>
    <property type="match status" value="1"/>
</dbReference>
<evidence type="ECO:0000313" key="3">
    <source>
        <dbReference type="EMBL" id="SDX38479.1"/>
    </source>
</evidence>
<dbReference type="GO" id="GO:0016491">
    <property type="term" value="F:oxidoreductase activity"/>
    <property type="evidence" value="ECO:0007669"/>
    <property type="project" value="UniProtKB-KW"/>
</dbReference>
<dbReference type="Proteomes" id="UP000199441">
    <property type="component" value="Unassembled WGS sequence"/>
</dbReference>
<accession>A0A1H3BBR8</accession>
<dbReference type="STRING" id="670155.SAMN04488001_3098"/>
<dbReference type="Gene3D" id="3.40.50.720">
    <property type="entry name" value="NAD(P)-binding Rossmann-like Domain"/>
    <property type="match status" value="1"/>
</dbReference>
<sequence length="251" mass="26429">MARKTKTVLITGASSGIGAATAVLASKSGYDVGIHYNSDLKGAQLVAQMCEQEGAITHMFQGDVSNPEDVERIFEEFDAAFPQMDALVNNAGIVDQPQRVEEMSYKRLRRMVDVNLIGAMLVAQQGVLRMSRAFGGDGGVIVNTSSAAARLGSANQYVDYAATKAGLDIFTKGLSDEVAPDGVRVTAIRPGLIETAIHGKGGLPDRCDDLADTVPMKRAGDAEECAHAILFLMGEGASYVTGTTLDVTGGR</sequence>
<dbReference type="FunFam" id="3.40.50.720:FF:000173">
    <property type="entry name" value="3-oxoacyl-[acyl-carrier protein] reductase"/>
    <property type="match status" value="1"/>
</dbReference>
<gene>
    <name evidence="3" type="ORF">SAMN04488001_3098</name>
</gene>
<dbReference type="Pfam" id="PF13561">
    <property type="entry name" value="adh_short_C2"/>
    <property type="match status" value="1"/>
</dbReference>
<dbReference type="PROSITE" id="PS00061">
    <property type="entry name" value="ADH_SHORT"/>
    <property type="match status" value="1"/>
</dbReference>
<protein>
    <submittedName>
        <fullName evidence="3">Glucose 1-dehydrogenase</fullName>
    </submittedName>
</protein>
<comment type="similarity">
    <text evidence="1">Belongs to the short-chain dehydrogenases/reductases (SDR) family.</text>
</comment>
<dbReference type="PANTHER" id="PTHR43639">
    <property type="entry name" value="OXIDOREDUCTASE, SHORT-CHAIN DEHYDROGENASE/REDUCTASE FAMILY (AFU_ORTHOLOGUE AFUA_5G02870)"/>
    <property type="match status" value="1"/>
</dbReference>
<dbReference type="EMBL" id="FNOI01000006">
    <property type="protein sequence ID" value="SDX38479.1"/>
    <property type="molecule type" value="Genomic_DNA"/>
</dbReference>
<proteinExistence type="inferred from homology"/>
<keyword evidence="2" id="KW-0560">Oxidoreductase</keyword>
<dbReference type="InterPro" id="IPR020904">
    <property type="entry name" value="Sc_DH/Rdtase_CS"/>
</dbReference>
<dbReference type="InterPro" id="IPR036291">
    <property type="entry name" value="NAD(P)-bd_dom_sf"/>
</dbReference>
<name>A0A1H3BBR8_9RHOB</name>
<dbReference type="InterPro" id="IPR002347">
    <property type="entry name" value="SDR_fam"/>
</dbReference>
<dbReference type="SUPFAM" id="SSF51735">
    <property type="entry name" value="NAD(P)-binding Rossmann-fold domains"/>
    <property type="match status" value="1"/>
</dbReference>
<evidence type="ECO:0000313" key="4">
    <source>
        <dbReference type="Proteomes" id="UP000199441"/>
    </source>
</evidence>
<dbReference type="AlphaFoldDB" id="A0A1H3BBR8"/>
<dbReference type="RefSeq" id="WP_089947825.1">
    <property type="nucleotide sequence ID" value="NZ_FNOI01000006.1"/>
</dbReference>
<dbReference type="OrthoDB" id="20590at2"/>